<evidence type="ECO:0000256" key="1">
    <source>
        <dbReference type="SAM" id="MobiDB-lite"/>
    </source>
</evidence>
<proteinExistence type="predicted"/>
<evidence type="ECO:0000313" key="4">
    <source>
        <dbReference type="Proteomes" id="UP000722791"/>
    </source>
</evidence>
<reference evidence="3" key="1">
    <citation type="journal article" date="2021" name="Proc. Natl. Acad. Sci. U.S.A.">
        <title>Three genomes in the algal genus Volvox reveal the fate of a haploid sex-determining region after a transition to homothallism.</title>
        <authorList>
            <person name="Yamamoto K."/>
            <person name="Hamaji T."/>
            <person name="Kawai-Toyooka H."/>
            <person name="Matsuzaki R."/>
            <person name="Takahashi F."/>
            <person name="Nishimura Y."/>
            <person name="Kawachi M."/>
            <person name="Noguchi H."/>
            <person name="Minakuchi Y."/>
            <person name="Umen J.G."/>
            <person name="Toyoda A."/>
            <person name="Nozaki H."/>
        </authorList>
    </citation>
    <scope>NUCLEOTIDE SEQUENCE</scope>
    <source>
        <strain evidence="3">NIES-3785</strain>
    </source>
</reference>
<feature type="non-terminal residue" evidence="3">
    <location>
        <position position="1"/>
    </location>
</feature>
<dbReference type="Proteomes" id="UP000722791">
    <property type="component" value="Unassembled WGS sequence"/>
</dbReference>
<evidence type="ECO:0000256" key="2">
    <source>
        <dbReference type="SAM" id="SignalP"/>
    </source>
</evidence>
<comment type="caution">
    <text evidence="3">The sequence shown here is derived from an EMBL/GenBank/DDBJ whole genome shotgun (WGS) entry which is preliminary data.</text>
</comment>
<evidence type="ECO:0000313" key="3">
    <source>
        <dbReference type="EMBL" id="GIM13770.1"/>
    </source>
</evidence>
<keyword evidence="2" id="KW-0732">Signal</keyword>
<feature type="chain" id="PRO_5035284451" evidence="2">
    <location>
        <begin position="24"/>
        <end position="121"/>
    </location>
</feature>
<protein>
    <submittedName>
        <fullName evidence="3">Uncharacterized protein</fullName>
    </submittedName>
</protein>
<gene>
    <name evidence="3" type="ORF">Vretimale_16794</name>
</gene>
<name>A0A8J4GTX4_9CHLO</name>
<dbReference type="EMBL" id="BNCQ01000051">
    <property type="protein sequence ID" value="GIM13770.1"/>
    <property type="molecule type" value="Genomic_DNA"/>
</dbReference>
<dbReference type="AlphaFoldDB" id="A0A8J4GTX4"/>
<sequence length="121" mass="13469">EMEVVVVSWGISWLISRLASCLASFDRAFALGGYVRDTTVVAEDEEEVEAMDVMEDETEDEAGDEVEAEEMDETEDEAMDETEAMDVEVLDGSGNNHMEYRYKCTMEIIAVAATMTTMVMA</sequence>
<feature type="region of interest" description="Disordered" evidence="1">
    <location>
        <begin position="47"/>
        <end position="81"/>
    </location>
</feature>
<organism evidence="3 4">
    <name type="scientific">Volvox reticuliferus</name>
    <dbReference type="NCBI Taxonomy" id="1737510"/>
    <lineage>
        <taxon>Eukaryota</taxon>
        <taxon>Viridiplantae</taxon>
        <taxon>Chlorophyta</taxon>
        <taxon>core chlorophytes</taxon>
        <taxon>Chlorophyceae</taxon>
        <taxon>CS clade</taxon>
        <taxon>Chlamydomonadales</taxon>
        <taxon>Volvocaceae</taxon>
        <taxon>Volvox</taxon>
    </lineage>
</organism>
<feature type="signal peptide" evidence="2">
    <location>
        <begin position="1"/>
        <end position="23"/>
    </location>
</feature>
<accession>A0A8J4GTX4</accession>